<evidence type="ECO:0000313" key="1">
    <source>
        <dbReference type="EMBL" id="GMS87213.1"/>
    </source>
</evidence>
<comment type="caution">
    <text evidence="1">The sequence shown here is derived from an EMBL/GenBank/DDBJ whole genome shotgun (WGS) entry which is preliminary data.</text>
</comment>
<dbReference type="Proteomes" id="UP001432027">
    <property type="component" value="Unassembled WGS sequence"/>
</dbReference>
<gene>
    <name evidence="1" type="ORF">PENTCL1PPCAC_9388</name>
</gene>
<evidence type="ECO:0000313" key="2">
    <source>
        <dbReference type="Proteomes" id="UP001432027"/>
    </source>
</evidence>
<organism evidence="1 2">
    <name type="scientific">Pristionchus entomophagus</name>
    <dbReference type="NCBI Taxonomy" id="358040"/>
    <lineage>
        <taxon>Eukaryota</taxon>
        <taxon>Metazoa</taxon>
        <taxon>Ecdysozoa</taxon>
        <taxon>Nematoda</taxon>
        <taxon>Chromadorea</taxon>
        <taxon>Rhabditida</taxon>
        <taxon>Rhabditina</taxon>
        <taxon>Diplogasteromorpha</taxon>
        <taxon>Diplogasteroidea</taxon>
        <taxon>Neodiplogasteridae</taxon>
        <taxon>Pristionchus</taxon>
    </lineage>
</organism>
<dbReference type="EMBL" id="BTSX01000003">
    <property type="protein sequence ID" value="GMS87213.1"/>
    <property type="molecule type" value="Genomic_DNA"/>
</dbReference>
<protein>
    <submittedName>
        <fullName evidence="1">Uncharacterized protein</fullName>
    </submittedName>
</protein>
<proteinExistence type="predicted"/>
<feature type="non-terminal residue" evidence="1">
    <location>
        <position position="1"/>
    </location>
</feature>
<keyword evidence="2" id="KW-1185">Reference proteome</keyword>
<dbReference type="AlphaFoldDB" id="A0AAV5SVQ5"/>
<accession>A0AAV5SVQ5</accession>
<reference evidence="1" key="1">
    <citation type="submission" date="2023-10" db="EMBL/GenBank/DDBJ databases">
        <title>Genome assembly of Pristionchus species.</title>
        <authorList>
            <person name="Yoshida K."/>
            <person name="Sommer R.J."/>
        </authorList>
    </citation>
    <scope>NUCLEOTIDE SEQUENCE</scope>
    <source>
        <strain evidence="1">RS0144</strain>
    </source>
</reference>
<sequence>FGEQVFINSKCASSVIDNYIHSGDLHDRLAVVVVMTVSVSATVSVVHGVDVDVGVTVCRLVVSSAHVSDGRVVRGDVHDVNVGSRLAVGRDVVRVVVGMAVGHA</sequence>
<name>A0AAV5SVQ5_9BILA</name>